<gene>
    <name evidence="1" type="ORF">A3Q56_00114</name>
</gene>
<protein>
    <submittedName>
        <fullName evidence="1">Uncharacterized protein</fullName>
    </submittedName>
</protein>
<sequence length="86" mass="10072">MYTYKLSEPIEEFHNKQVSTWKKEDCAIPFDENNIFSVAKEDQSKTYFEDIEFLNCQNHGIGSMASTTTNHPYSESMRKNIDIVKK</sequence>
<dbReference type="AlphaFoldDB" id="A0A177BCU8"/>
<organism evidence="1 2">
    <name type="scientific">Intoshia linei</name>
    <dbReference type="NCBI Taxonomy" id="1819745"/>
    <lineage>
        <taxon>Eukaryota</taxon>
        <taxon>Metazoa</taxon>
        <taxon>Spiralia</taxon>
        <taxon>Lophotrochozoa</taxon>
        <taxon>Mesozoa</taxon>
        <taxon>Orthonectida</taxon>
        <taxon>Rhopaluridae</taxon>
        <taxon>Intoshia</taxon>
    </lineage>
</organism>
<proteinExistence type="predicted"/>
<name>A0A177BCU8_9BILA</name>
<dbReference type="Proteomes" id="UP000078046">
    <property type="component" value="Unassembled WGS sequence"/>
</dbReference>
<evidence type="ECO:0000313" key="2">
    <source>
        <dbReference type="Proteomes" id="UP000078046"/>
    </source>
</evidence>
<keyword evidence="2" id="KW-1185">Reference proteome</keyword>
<evidence type="ECO:0000313" key="1">
    <source>
        <dbReference type="EMBL" id="OAF72119.1"/>
    </source>
</evidence>
<accession>A0A177BCU8</accession>
<comment type="caution">
    <text evidence="1">The sequence shown here is derived from an EMBL/GenBank/DDBJ whole genome shotgun (WGS) entry which is preliminary data.</text>
</comment>
<reference evidence="1 2" key="1">
    <citation type="submission" date="2016-04" db="EMBL/GenBank/DDBJ databases">
        <title>The genome of Intoshia linei affirms orthonectids as highly simplified spiralians.</title>
        <authorList>
            <person name="Mikhailov K.V."/>
            <person name="Slusarev G.S."/>
            <person name="Nikitin M.A."/>
            <person name="Logacheva M.D."/>
            <person name="Penin A."/>
            <person name="Aleoshin V."/>
            <person name="Panchin Y.V."/>
        </authorList>
    </citation>
    <scope>NUCLEOTIDE SEQUENCE [LARGE SCALE GENOMIC DNA]</scope>
    <source>
        <strain evidence="1">Intl2013</strain>
        <tissue evidence="1">Whole animal</tissue>
    </source>
</reference>
<dbReference type="EMBL" id="LWCA01000004">
    <property type="protein sequence ID" value="OAF72119.1"/>
    <property type="molecule type" value="Genomic_DNA"/>
</dbReference>